<dbReference type="GO" id="GO:0008270">
    <property type="term" value="F:zinc ion binding"/>
    <property type="evidence" value="ECO:0007669"/>
    <property type="project" value="UniProtKB-KW"/>
</dbReference>
<dbReference type="CDD" id="cd06257">
    <property type="entry name" value="DnaJ"/>
    <property type="match status" value="1"/>
</dbReference>
<evidence type="ECO:0000313" key="9">
    <source>
        <dbReference type="EMBL" id="MBI4210744.1"/>
    </source>
</evidence>
<dbReference type="InterPro" id="IPR036869">
    <property type="entry name" value="J_dom_sf"/>
</dbReference>
<evidence type="ECO:0000256" key="1">
    <source>
        <dbReference type="ARBA" id="ARBA00022723"/>
    </source>
</evidence>
<dbReference type="PROSITE" id="PS51188">
    <property type="entry name" value="ZF_CR"/>
    <property type="match status" value="1"/>
</dbReference>
<dbReference type="GO" id="GO:0009408">
    <property type="term" value="P:response to heat"/>
    <property type="evidence" value="ECO:0007669"/>
    <property type="project" value="InterPro"/>
</dbReference>
<dbReference type="PRINTS" id="PR00625">
    <property type="entry name" value="JDOMAIN"/>
</dbReference>
<evidence type="ECO:0000259" key="8">
    <source>
        <dbReference type="PROSITE" id="PS51188"/>
    </source>
</evidence>
<dbReference type="InterPro" id="IPR012724">
    <property type="entry name" value="DnaJ"/>
</dbReference>
<dbReference type="InterPro" id="IPR001305">
    <property type="entry name" value="HSP_DnaJ_Cys-rich_dom"/>
</dbReference>
<dbReference type="GO" id="GO:0005737">
    <property type="term" value="C:cytoplasm"/>
    <property type="evidence" value="ECO:0007669"/>
    <property type="project" value="TreeGrafter"/>
</dbReference>
<dbReference type="Pfam" id="PF01556">
    <property type="entry name" value="DnaJ_C"/>
    <property type="match status" value="1"/>
</dbReference>
<dbReference type="CDD" id="cd10747">
    <property type="entry name" value="DnaJ_C"/>
    <property type="match status" value="1"/>
</dbReference>
<proteinExistence type="inferred from homology"/>
<protein>
    <submittedName>
        <fullName evidence="9">Molecular chaperone DnaJ</fullName>
    </submittedName>
</protein>
<dbReference type="InterPro" id="IPR001623">
    <property type="entry name" value="DnaJ_domain"/>
</dbReference>
<gene>
    <name evidence="9" type="primary">dnaJ</name>
    <name evidence="9" type="ORF">HY544_04535</name>
</gene>
<dbReference type="GO" id="GO:0042026">
    <property type="term" value="P:protein refolding"/>
    <property type="evidence" value="ECO:0007669"/>
    <property type="project" value="TreeGrafter"/>
</dbReference>
<feature type="domain" description="CR-type" evidence="8">
    <location>
        <begin position="140"/>
        <end position="222"/>
    </location>
</feature>
<accession>A0A8T3YJN7</accession>
<dbReference type="PANTHER" id="PTHR43096:SF52">
    <property type="entry name" value="DNAJ HOMOLOG 1, MITOCHONDRIAL-RELATED"/>
    <property type="match status" value="1"/>
</dbReference>
<dbReference type="FunFam" id="2.60.260.20:FF:000005">
    <property type="entry name" value="Chaperone protein dnaJ 1, mitochondrial"/>
    <property type="match status" value="1"/>
</dbReference>
<organism evidence="9 10">
    <name type="scientific">Candidatus Iainarchaeum sp</name>
    <dbReference type="NCBI Taxonomy" id="3101447"/>
    <lineage>
        <taxon>Archaea</taxon>
        <taxon>Candidatus Iainarchaeota</taxon>
        <taxon>Candidatus Iainarchaeia</taxon>
        <taxon>Candidatus Iainarchaeales</taxon>
        <taxon>Candidatus Iainarchaeaceae</taxon>
        <taxon>Candidatus Iainarchaeum</taxon>
    </lineage>
</organism>
<dbReference type="PROSITE" id="PS50076">
    <property type="entry name" value="DNAJ_2"/>
    <property type="match status" value="1"/>
</dbReference>
<dbReference type="PANTHER" id="PTHR43096">
    <property type="entry name" value="DNAJ HOMOLOG 1, MITOCHONDRIAL-RELATED"/>
    <property type="match status" value="1"/>
</dbReference>
<dbReference type="CDD" id="cd10719">
    <property type="entry name" value="DnaJ_zf"/>
    <property type="match status" value="1"/>
</dbReference>
<keyword evidence="4 6" id="KW-0862">Zinc</keyword>
<dbReference type="PROSITE" id="PS00636">
    <property type="entry name" value="DNAJ_1"/>
    <property type="match status" value="1"/>
</dbReference>
<dbReference type="EMBL" id="JACQPB010000041">
    <property type="protein sequence ID" value="MBI4210744.1"/>
    <property type="molecule type" value="Genomic_DNA"/>
</dbReference>
<dbReference type="InterPro" id="IPR002939">
    <property type="entry name" value="DnaJ_C"/>
</dbReference>
<dbReference type="HAMAP" id="MF_01152">
    <property type="entry name" value="DnaJ"/>
    <property type="match status" value="1"/>
</dbReference>
<name>A0A8T3YJN7_9ARCH</name>
<dbReference type="SMART" id="SM00271">
    <property type="entry name" value="DnaJ"/>
    <property type="match status" value="1"/>
</dbReference>
<comment type="caution">
    <text evidence="9">The sequence shown here is derived from an EMBL/GenBank/DDBJ whole genome shotgun (WGS) entry which is preliminary data.</text>
</comment>
<evidence type="ECO:0000256" key="6">
    <source>
        <dbReference type="PROSITE-ProRule" id="PRU00546"/>
    </source>
</evidence>
<evidence type="ECO:0000256" key="3">
    <source>
        <dbReference type="ARBA" id="ARBA00022771"/>
    </source>
</evidence>
<dbReference type="GO" id="GO:0005524">
    <property type="term" value="F:ATP binding"/>
    <property type="evidence" value="ECO:0007669"/>
    <property type="project" value="InterPro"/>
</dbReference>
<dbReference type="SUPFAM" id="SSF49493">
    <property type="entry name" value="HSP40/DnaJ peptide-binding domain"/>
    <property type="match status" value="2"/>
</dbReference>
<dbReference type="NCBIfam" id="NF008035">
    <property type="entry name" value="PRK10767.1"/>
    <property type="match status" value="1"/>
</dbReference>
<dbReference type="GO" id="GO:0031072">
    <property type="term" value="F:heat shock protein binding"/>
    <property type="evidence" value="ECO:0007669"/>
    <property type="project" value="InterPro"/>
</dbReference>
<dbReference type="Pfam" id="PF00684">
    <property type="entry name" value="DnaJ_CXXCXGXG"/>
    <property type="match status" value="1"/>
</dbReference>
<dbReference type="InterPro" id="IPR018253">
    <property type="entry name" value="DnaJ_domain_CS"/>
</dbReference>
<dbReference type="GO" id="GO:0051082">
    <property type="term" value="F:unfolded protein binding"/>
    <property type="evidence" value="ECO:0007669"/>
    <property type="project" value="InterPro"/>
</dbReference>
<evidence type="ECO:0000256" key="2">
    <source>
        <dbReference type="ARBA" id="ARBA00022737"/>
    </source>
</evidence>
<dbReference type="FunFam" id="2.10.230.10:FF:000002">
    <property type="entry name" value="Molecular chaperone DnaJ"/>
    <property type="match status" value="1"/>
</dbReference>
<dbReference type="SUPFAM" id="SSF57938">
    <property type="entry name" value="DnaJ/Hsp40 cysteine-rich domain"/>
    <property type="match status" value="1"/>
</dbReference>
<dbReference type="SUPFAM" id="SSF46565">
    <property type="entry name" value="Chaperone J-domain"/>
    <property type="match status" value="1"/>
</dbReference>
<dbReference type="Gene3D" id="2.10.230.10">
    <property type="entry name" value="Heat shock protein DnaJ, cysteine-rich domain"/>
    <property type="match status" value="1"/>
</dbReference>
<dbReference type="InterPro" id="IPR008971">
    <property type="entry name" value="HSP40/DnaJ_pept-bd"/>
</dbReference>
<dbReference type="NCBIfam" id="TIGR02349">
    <property type="entry name" value="DnaJ_bact"/>
    <property type="match status" value="1"/>
</dbReference>
<keyword evidence="5" id="KW-0143">Chaperone</keyword>
<dbReference type="Pfam" id="PF00226">
    <property type="entry name" value="DnaJ"/>
    <property type="match status" value="1"/>
</dbReference>
<evidence type="ECO:0000313" key="10">
    <source>
        <dbReference type="Proteomes" id="UP000732298"/>
    </source>
</evidence>
<evidence type="ECO:0000256" key="5">
    <source>
        <dbReference type="ARBA" id="ARBA00023186"/>
    </source>
</evidence>
<sequence>MAKDYYETLGIQRNASQEEITRAYKELAKKYHPDISKERGAEEKFKEVQHAYSVLGDGQKRRNYDQFGSEAERFSGFSGFNAGGFSNTEADFSDIFESFGFGRGFSDIFGAEFGGGRAGPRRGENMAVRLNLTFEEAAFGTKKEIELERIEECGNCHGSGARPGTSIETCRVCGGSGMERSTRRTFLGVIQTQSTCRKCRGSGETVSDPCPECSGKGNVHRRKKITISVPEGIDTGQQLRLKGQGNYGEKGAGRGDLIAIVYVEPHEIFRRDGTDIFMEAPLSFSEAALGAAIEVPTLKGKAKLRIPAGTQGGTIFKMTGKGVKAVDRNAYGDEYVKVLVRTPEKPSKRERELLEKLAEEEEVSRKRNSFFDRFKGMFG</sequence>
<feature type="zinc finger region" description="CR-type" evidence="6">
    <location>
        <begin position="140"/>
        <end position="222"/>
    </location>
</feature>
<keyword evidence="1 6" id="KW-0479">Metal-binding</keyword>
<dbReference type="Proteomes" id="UP000732298">
    <property type="component" value="Unassembled WGS sequence"/>
</dbReference>
<dbReference type="Gene3D" id="2.60.260.20">
    <property type="entry name" value="Urease metallochaperone UreE, N-terminal domain"/>
    <property type="match status" value="2"/>
</dbReference>
<dbReference type="AlphaFoldDB" id="A0A8T3YJN7"/>
<feature type="domain" description="J" evidence="7">
    <location>
        <begin position="4"/>
        <end position="68"/>
    </location>
</feature>
<keyword evidence="3 6" id="KW-0863">Zinc-finger</keyword>
<evidence type="ECO:0000259" key="7">
    <source>
        <dbReference type="PROSITE" id="PS50076"/>
    </source>
</evidence>
<dbReference type="InterPro" id="IPR036410">
    <property type="entry name" value="HSP_DnaJ_Cys-rich_dom_sf"/>
</dbReference>
<reference evidence="9" key="1">
    <citation type="submission" date="2020-07" db="EMBL/GenBank/DDBJ databases">
        <title>Huge and variable diversity of episymbiotic CPR bacteria and DPANN archaea in groundwater ecosystems.</title>
        <authorList>
            <person name="He C.Y."/>
            <person name="Keren R."/>
            <person name="Whittaker M."/>
            <person name="Farag I.F."/>
            <person name="Doudna J."/>
            <person name="Cate J.H.D."/>
            <person name="Banfield J.F."/>
        </authorList>
    </citation>
    <scope>NUCLEOTIDE SEQUENCE</scope>
    <source>
        <strain evidence="9">NC_groundwater_1296_Ag_S-0.2um_52_80</strain>
    </source>
</reference>
<dbReference type="Gene3D" id="1.10.287.110">
    <property type="entry name" value="DnaJ domain"/>
    <property type="match status" value="1"/>
</dbReference>
<keyword evidence="2" id="KW-0677">Repeat</keyword>
<evidence type="ECO:0000256" key="4">
    <source>
        <dbReference type="ARBA" id="ARBA00022833"/>
    </source>
</evidence>